<dbReference type="GO" id="GO:0032731">
    <property type="term" value="P:positive regulation of interleukin-1 beta production"/>
    <property type="evidence" value="ECO:0007669"/>
    <property type="project" value="Ensembl"/>
</dbReference>
<dbReference type="GO" id="GO:0140608">
    <property type="term" value="F:cysteine-type endopeptidase activator activity"/>
    <property type="evidence" value="ECO:0007669"/>
    <property type="project" value="Ensembl"/>
</dbReference>
<dbReference type="FunFam" id="2.40.50.140:FF:000101">
    <property type="entry name" value="Myeloid cell nuclear differentiation antigen"/>
    <property type="match status" value="1"/>
</dbReference>
<dbReference type="GeneTree" id="ENSGT00390000013296"/>
<dbReference type="Pfam" id="PF02758">
    <property type="entry name" value="PYRIN"/>
    <property type="match status" value="1"/>
</dbReference>
<evidence type="ECO:0000259" key="14">
    <source>
        <dbReference type="PROSITE" id="PS50824"/>
    </source>
</evidence>
<dbReference type="GO" id="GO:0002218">
    <property type="term" value="P:activation of innate immune response"/>
    <property type="evidence" value="ECO:0000318"/>
    <property type="project" value="GO_Central"/>
</dbReference>
<evidence type="ECO:0000256" key="8">
    <source>
        <dbReference type="ARBA" id="ARBA00023198"/>
    </source>
</evidence>
<dbReference type="InterPro" id="IPR012340">
    <property type="entry name" value="NA-bd_OB-fold"/>
</dbReference>
<dbReference type="GO" id="GO:0097169">
    <property type="term" value="C:AIM2 inflammasome complex"/>
    <property type="evidence" value="ECO:0000318"/>
    <property type="project" value="GO_Central"/>
</dbReference>
<reference evidence="16" key="3">
    <citation type="submission" date="2025-09" db="UniProtKB">
        <authorList>
            <consortium name="Ensembl"/>
        </authorList>
    </citation>
    <scope>IDENTIFICATION</scope>
    <source>
        <strain evidence="16">Thoroughbred</strain>
    </source>
</reference>
<dbReference type="GO" id="GO:0033209">
    <property type="term" value="P:tumor necrosis factor-mediated signaling pathway"/>
    <property type="evidence" value="ECO:0007669"/>
    <property type="project" value="Ensembl"/>
</dbReference>
<evidence type="ECO:0000256" key="1">
    <source>
        <dbReference type="ARBA" id="ARBA00004110"/>
    </source>
</evidence>
<dbReference type="AlphaFoldDB" id="A0A9L0RZG6"/>
<dbReference type="GO" id="GO:0050729">
    <property type="term" value="P:positive regulation of inflammatory response"/>
    <property type="evidence" value="ECO:0007669"/>
    <property type="project" value="Ensembl"/>
</dbReference>
<sequence length="396" mass="45440">MESKYKEILLLTGLDNITDEELDRFKFFLPDELKVSTAKLENANRTEVANLMIQNVGAVSAVTKTIHVFQKLNYMHVAKSLQEEKEKVDKKYKGKKGTQQVKKRSQTEMSPGASAAPRNSVVEQHIAPEVSPHVKPKQKQMVAKQEPIRKEGLQKGSMTVMVLKATKPFEFETKEGKQEMFHATVATESEFFFVKVFNKKLKDKFTPKNIIIISKYYWHSHFLEVNSVSRVSDAKSDQQISVPKHIIRKAGETPKINKLQTQPHGTIVNGVFVIQKKTERRNHQLFDLSDSTGRMEVLVLGKQNKIECEEGDKLRLTFFELSRTGEKLQLKSGIHSLVKMAFNKNCKTYREILSRDKSIKRTKVSYGIGDGTFRWDIYNRWTTCILRWTISVGKGN</sequence>
<dbReference type="GO" id="GO:0006974">
    <property type="term" value="P:DNA damage response"/>
    <property type="evidence" value="ECO:0007669"/>
    <property type="project" value="UniProtKB-KW"/>
</dbReference>
<dbReference type="GO" id="GO:1904270">
    <property type="term" value="P:pyroptosome complex assembly"/>
    <property type="evidence" value="ECO:0007669"/>
    <property type="project" value="Ensembl"/>
</dbReference>
<dbReference type="PANTHER" id="PTHR12200:SF17">
    <property type="entry name" value="INTERFERON-INDUCIBLE PROTEIN AIM2"/>
    <property type="match status" value="1"/>
</dbReference>
<keyword evidence="5" id="KW-0227">DNA damage</keyword>
<dbReference type="GO" id="GO:0005654">
    <property type="term" value="C:nucleoplasm"/>
    <property type="evidence" value="ECO:0000318"/>
    <property type="project" value="GO_Central"/>
</dbReference>
<dbReference type="Proteomes" id="UP000002281">
    <property type="component" value="Chromosome 5"/>
</dbReference>
<dbReference type="Gene3D" id="1.10.533.10">
    <property type="entry name" value="Death Domain, Fas"/>
    <property type="match status" value="1"/>
</dbReference>
<evidence type="ECO:0000256" key="7">
    <source>
        <dbReference type="ARBA" id="ARBA00023125"/>
    </source>
</evidence>
<evidence type="ECO:0000256" key="9">
    <source>
        <dbReference type="ARBA" id="ARBA00023233"/>
    </source>
</evidence>
<proteinExistence type="predicted"/>
<evidence type="ECO:0000256" key="11">
    <source>
        <dbReference type="ARBA" id="ARBA00058229"/>
    </source>
</evidence>
<dbReference type="Ensembl" id="ENSECAT00000103068.1">
    <property type="protein sequence ID" value="ENSECAP00000069230.1"/>
    <property type="gene ID" value="ENSECAG00000014480.4"/>
</dbReference>
<dbReference type="GO" id="GO:0038187">
    <property type="term" value="F:pattern recognition receptor activity"/>
    <property type="evidence" value="ECO:0007669"/>
    <property type="project" value="Ensembl"/>
</dbReference>
<dbReference type="FunFam" id="1.10.533.10:FF:000076">
    <property type="entry name" value="Interferon-inducible protein AIM2"/>
    <property type="match status" value="1"/>
</dbReference>
<keyword evidence="3" id="KW-0963">Cytoplasm</keyword>
<dbReference type="GO" id="GO:0140970">
    <property type="term" value="P:AIM2 inflammasome complex assembly"/>
    <property type="evidence" value="ECO:0007669"/>
    <property type="project" value="Ensembl"/>
</dbReference>
<keyword evidence="4" id="KW-0399">Innate immunity</keyword>
<name>A0A9L0RZG6_HORSE</name>
<dbReference type="GO" id="GO:0045087">
    <property type="term" value="P:innate immune response"/>
    <property type="evidence" value="ECO:0007669"/>
    <property type="project" value="UniProtKB-KW"/>
</dbReference>
<reference evidence="16" key="2">
    <citation type="submission" date="2025-08" db="UniProtKB">
        <authorList>
            <consortium name="Ensembl"/>
        </authorList>
    </citation>
    <scope>IDENTIFICATION</scope>
    <source>
        <strain evidence="16">Thoroughbred</strain>
    </source>
</reference>
<evidence type="ECO:0000256" key="10">
    <source>
        <dbReference type="ARBA" id="ARBA00023242"/>
    </source>
</evidence>
<dbReference type="PANTHER" id="PTHR12200">
    <property type="entry name" value="INTERFERON-INDUCIBLE PROTEIN AIM2 FAMILY MEMBER"/>
    <property type="match status" value="1"/>
</dbReference>
<dbReference type="InterPro" id="IPR011029">
    <property type="entry name" value="DEATH-like_dom_sf"/>
</dbReference>
<keyword evidence="6" id="KW-0391">Immunity</keyword>
<dbReference type="FunFam" id="2.40.50.140:FF:000105">
    <property type="entry name" value="Myeloid cell nuclear differentiation antigen"/>
    <property type="match status" value="1"/>
</dbReference>
<evidence type="ECO:0000256" key="4">
    <source>
        <dbReference type="ARBA" id="ARBA00022588"/>
    </source>
</evidence>
<dbReference type="GO" id="GO:0042802">
    <property type="term" value="F:identical protein binding"/>
    <property type="evidence" value="ECO:0007669"/>
    <property type="project" value="Ensembl"/>
</dbReference>
<evidence type="ECO:0000256" key="13">
    <source>
        <dbReference type="SAM" id="MobiDB-lite"/>
    </source>
</evidence>
<feature type="domain" description="HIN-200" evidence="15">
    <location>
        <begin position="142"/>
        <end position="341"/>
    </location>
</feature>
<dbReference type="CDD" id="cd08305">
    <property type="entry name" value="Pyrin"/>
    <property type="match status" value="1"/>
</dbReference>
<evidence type="ECO:0000256" key="3">
    <source>
        <dbReference type="ARBA" id="ARBA00022490"/>
    </source>
</evidence>
<evidence type="ECO:0000259" key="15">
    <source>
        <dbReference type="PROSITE" id="PS50834"/>
    </source>
</evidence>
<dbReference type="Pfam" id="PF02760">
    <property type="entry name" value="HIN"/>
    <property type="match status" value="1"/>
</dbReference>
<keyword evidence="8" id="KW-0395">Inflammatory response</keyword>
<keyword evidence="10" id="KW-0539">Nucleus</keyword>
<dbReference type="PROSITE" id="PS50824">
    <property type="entry name" value="DAPIN"/>
    <property type="match status" value="1"/>
</dbReference>
<comment type="function">
    <text evidence="11">Also acts as a tumor suppressor independently of its role in inflammatory response. Able to suppress overt cell proliferation in enterocytes: restricts stem cell proliferation in the intestinal mucosa in an inflammasome-independent manner, contributing to a decrease in the likelihood of colorectal cancer development. AIM2 suppresses cell proliferation by inhibiting phosphorylation of AKT1 at 'Ser-473', preventing AKT1 activation and AKT-mTOR signaling pathway. Inhibits AKT1 phosphorylation both by inhibiting the activity of PRKDC/DNA-PK kinase and promoting dephosphorylation by PP2A phosphatase. Also acts as a key regulator of regulatory T-cells (Treg) homeostasis by promoting their stability: acts by preventing AKT1 activation. Its role in Treg homeostasis is important to restain autoimmune diseases.</text>
</comment>
<dbReference type="SUPFAM" id="SSF47986">
    <property type="entry name" value="DEATH domain"/>
    <property type="match status" value="1"/>
</dbReference>
<dbReference type="SMART" id="SM01289">
    <property type="entry name" value="PYRIN"/>
    <property type="match status" value="1"/>
</dbReference>
<reference evidence="16 17" key="1">
    <citation type="journal article" date="2009" name="Science">
        <title>Genome sequence, comparative analysis, and population genetics of the domestic horse.</title>
        <authorList>
            <consortium name="Broad Institute Genome Sequencing Platform"/>
            <consortium name="Broad Institute Whole Genome Assembly Team"/>
            <person name="Wade C.M."/>
            <person name="Giulotto E."/>
            <person name="Sigurdsson S."/>
            <person name="Zoli M."/>
            <person name="Gnerre S."/>
            <person name="Imsland F."/>
            <person name="Lear T.L."/>
            <person name="Adelson D.L."/>
            <person name="Bailey E."/>
            <person name="Bellone R.R."/>
            <person name="Bloecker H."/>
            <person name="Distl O."/>
            <person name="Edgar R.C."/>
            <person name="Garber M."/>
            <person name="Leeb T."/>
            <person name="Mauceli E."/>
            <person name="MacLeod J.N."/>
            <person name="Penedo M.C.T."/>
            <person name="Raison J.M."/>
            <person name="Sharpe T."/>
            <person name="Vogel J."/>
            <person name="Andersson L."/>
            <person name="Antczak D.F."/>
            <person name="Biagi T."/>
            <person name="Binns M.M."/>
            <person name="Chowdhary B.P."/>
            <person name="Coleman S.J."/>
            <person name="Della Valle G."/>
            <person name="Fryc S."/>
            <person name="Guerin G."/>
            <person name="Hasegawa T."/>
            <person name="Hill E.W."/>
            <person name="Jurka J."/>
            <person name="Kiialainen A."/>
            <person name="Lindgren G."/>
            <person name="Liu J."/>
            <person name="Magnani E."/>
            <person name="Mickelson J.R."/>
            <person name="Murray J."/>
            <person name="Nergadze S.G."/>
            <person name="Onofrio R."/>
            <person name="Pedroni S."/>
            <person name="Piras M.F."/>
            <person name="Raudsepp T."/>
            <person name="Rocchi M."/>
            <person name="Roeed K.H."/>
            <person name="Ryder O.A."/>
            <person name="Searle S."/>
            <person name="Skow L."/>
            <person name="Swinburne J.E."/>
            <person name="Syvaenen A.C."/>
            <person name="Tozaki T."/>
            <person name="Valberg S.J."/>
            <person name="Vaudin M."/>
            <person name="White J.R."/>
            <person name="Zody M.C."/>
            <person name="Lander E.S."/>
            <person name="Lindblad-Toh K."/>
        </authorList>
    </citation>
    <scope>NUCLEOTIDE SEQUENCE [LARGE SCALE GENOMIC DNA]</scope>
    <source>
        <strain evidence="16 17">Thoroughbred</strain>
    </source>
</reference>
<feature type="compositionally biased region" description="Basic residues" evidence="13">
    <location>
        <begin position="92"/>
        <end position="104"/>
    </location>
</feature>
<accession>A0A9L0RZG6</accession>
<dbReference type="InterPro" id="IPR004020">
    <property type="entry name" value="DAPIN"/>
</dbReference>
<evidence type="ECO:0000313" key="16">
    <source>
        <dbReference type="Ensembl" id="ENSECAP00000069230.1"/>
    </source>
</evidence>
<evidence type="ECO:0000313" key="17">
    <source>
        <dbReference type="Proteomes" id="UP000002281"/>
    </source>
</evidence>
<evidence type="ECO:0000256" key="6">
    <source>
        <dbReference type="ARBA" id="ARBA00022859"/>
    </source>
</evidence>
<dbReference type="GO" id="GO:0005739">
    <property type="term" value="C:mitochondrion"/>
    <property type="evidence" value="ECO:0007669"/>
    <property type="project" value="Ensembl"/>
</dbReference>
<organism evidence="16 17">
    <name type="scientific">Equus caballus</name>
    <name type="common">Horse</name>
    <dbReference type="NCBI Taxonomy" id="9796"/>
    <lineage>
        <taxon>Eukaryota</taxon>
        <taxon>Metazoa</taxon>
        <taxon>Chordata</taxon>
        <taxon>Craniata</taxon>
        <taxon>Vertebrata</taxon>
        <taxon>Euteleostomi</taxon>
        <taxon>Mammalia</taxon>
        <taxon>Eutheria</taxon>
        <taxon>Laurasiatheria</taxon>
        <taxon>Perissodactyla</taxon>
        <taxon>Equidae</taxon>
        <taxon>Equus</taxon>
    </lineage>
</organism>
<dbReference type="Gene3D" id="2.40.50.140">
    <property type="entry name" value="Nucleic acid-binding proteins"/>
    <property type="match status" value="2"/>
</dbReference>
<feature type="domain" description="Pyrin" evidence="14">
    <location>
        <begin position="1"/>
        <end position="87"/>
    </location>
</feature>
<dbReference type="PROSITE" id="PS50834">
    <property type="entry name" value="HIN_200"/>
    <property type="match status" value="1"/>
</dbReference>
<evidence type="ECO:0000256" key="2">
    <source>
        <dbReference type="ARBA" id="ARBA00004123"/>
    </source>
</evidence>
<keyword evidence="7" id="KW-0238">DNA-binding</keyword>
<dbReference type="InterPro" id="IPR004021">
    <property type="entry name" value="HIN200/IF120x"/>
</dbReference>
<comment type="subcellular location">
    <subcellularLocation>
        <location evidence="1">Inflammasome</location>
    </subcellularLocation>
    <subcellularLocation>
        <location evidence="2">Nucleus</location>
    </subcellularLocation>
</comment>
<feature type="region of interest" description="Disordered" evidence="13">
    <location>
        <begin position="85"/>
        <end position="119"/>
    </location>
</feature>
<gene>
    <name evidence="16" type="primary">AIM2</name>
</gene>
<dbReference type="SUPFAM" id="SSF159141">
    <property type="entry name" value="HIN-2000 domain-like"/>
    <property type="match status" value="2"/>
</dbReference>
<dbReference type="GO" id="GO:0003690">
    <property type="term" value="F:double-stranded DNA binding"/>
    <property type="evidence" value="ECO:0000318"/>
    <property type="project" value="GO_Central"/>
</dbReference>
<evidence type="ECO:0000256" key="5">
    <source>
        <dbReference type="ARBA" id="ARBA00022763"/>
    </source>
</evidence>
<dbReference type="GO" id="GO:0141201">
    <property type="term" value="P:pyroptotic cell death"/>
    <property type="evidence" value="ECO:0007669"/>
    <property type="project" value="Ensembl"/>
</dbReference>
<dbReference type="GO" id="GO:0005829">
    <property type="term" value="C:cytosol"/>
    <property type="evidence" value="ECO:0000318"/>
    <property type="project" value="GO_Central"/>
</dbReference>
<keyword evidence="17" id="KW-1185">Reference proteome</keyword>
<keyword evidence="9" id="KW-1271">Inflammasome</keyword>
<dbReference type="GO" id="GO:0051604">
    <property type="term" value="P:protein maturation"/>
    <property type="evidence" value="ECO:0007669"/>
    <property type="project" value="Ensembl"/>
</dbReference>
<evidence type="ECO:0000256" key="12">
    <source>
        <dbReference type="ARBA" id="ARBA00074536"/>
    </source>
</evidence>
<dbReference type="GO" id="GO:0035458">
    <property type="term" value="P:cellular response to interferon-beta"/>
    <property type="evidence" value="ECO:0000318"/>
    <property type="project" value="GO_Central"/>
</dbReference>
<dbReference type="GO" id="GO:0071466">
    <property type="term" value="P:cellular response to xenobiotic stimulus"/>
    <property type="evidence" value="ECO:0007669"/>
    <property type="project" value="Ensembl"/>
</dbReference>
<dbReference type="GO" id="GO:0035591">
    <property type="term" value="F:signaling adaptor activity"/>
    <property type="evidence" value="ECO:0007669"/>
    <property type="project" value="Ensembl"/>
</dbReference>
<protein>
    <recommendedName>
        <fullName evidence="12">Interferon-inducible protein AIM2</fullName>
    </recommendedName>
</protein>
<dbReference type="InterPro" id="IPR040205">
    <property type="entry name" value="HIN-200"/>
</dbReference>